<dbReference type="AlphaFoldDB" id="A0A0G1DMD7"/>
<organism evidence="3 4">
    <name type="scientific">Candidatus Woesebacteria bacterium GW2011_GWB1_43_14</name>
    <dbReference type="NCBI Taxonomy" id="1618578"/>
    <lineage>
        <taxon>Bacteria</taxon>
        <taxon>Candidatus Woeseibacteriota</taxon>
    </lineage>
</organism>
<protein>
    <submittedName>
        <fullName evidence="3">NAD-dependent epimerase/dehydratase family protein</fullName>
    </submittedName>
</protein>
<feature type="domain" description="NAD-dependent epimerase/dehydratase" evidence="2">
    <location>
        <begin position="7"/>
        <end position="131"/>
    </location>
</feature>
<evidence type="ECO:0000313" key="3">
    <source>
        <dbReference type="EMBL" id="KKS98799.1"/>
    </source>
</evidence>
<dbReference type="STRING" id="1618578.UV74_C0002G0018"/>
<dbReference type="EMBL" id="LCFQ01000002">
    <property type="protein sequence ID" value="KKS98799.1"/>
    <property type="molecule type" value="Genomic_DNA"/>
</dbReference>
<evidence type="ECO:0000313" key="4">
    <source>
        <dbReference type="Proteomes" id="UP000034090"/>
    </source>
</evidence>
<accession>A0A0G1DMD7</accession>
<dbReference type="Gene3D" id="3.40.50.720">
    <property type="entry name" value="NAD(P)-binding Rossmann-like Domain"/>
    <property type="match status" value="1"/>
</dbReference>
<feature type="domain" description="NAD-dependent epimerase/dehydratase" evidence="2">
    <location>
        <begin position="172"/>
        <end position="279"/>
    </location>
</feature>
<comment type="similarity">
    <text evidence="1">Belongs to the NAD(P)-dependent epimerase/dehydratase family.</text>
</comment>
<sequence length="371" mass="41951">MKRKEIVLVTGGAGFVGSHLVDALIREGYKTRILDNLSPPTHDRHMPDWVNKKAEFVKGDVRKKKDWVNALSGVSIVFHLAAYMDYHFDFSRYADTNVRSTTLLYEAAVQAKLPLKKIVFASSQSVYGEGKYFCKKHGIFYAGPRPESQLKRHEWDVRCPKDHAIAKLLPELEADELHPQIPYGITKAASEKLCLTLGKTYNIPTVVVRPSIIQGSRQSIRSFSGALKDFCIKALAGTPIMMYEDGAGVRDFVNVHDVIDAYLLVLKNKRADYEIFNVGSGKNTSLMKLAKMVFAIAKSQSTPTATGEFRINSPRSSKMNISKLKKLGWRPRRTLNDSIKEYVAWVKGYPEATKAWKKTYEKMIRSDILRK</sequence>
<name>A0A0G1DMD7_9BACT</name>
<dbReference type="SUPFAM" id="SSF51735">
    <property type="entry name" value="NAD(P)-binding Rossmann-fold domains"/>
    <property type="match status" value="1"/>
</dbReference>
<dbReference type="InterPro" id="IPR036291">
    <property type="entry name" value="NAD(P)-bd_dom_sf"/>
</dbReference>
<reference evidence="3 4" key="1">
    <citation type="journal article" date="2015" name="Nature">
        <title>rRNA introns, odd ribosomes, and small enigmatic genomes across a large radiation of phyla.</title>
        <authorList>
            <person name="Brown C.T."/>
            <person name="Hug L.A."/>
            <person name="Thomas B.C."/>
            <person name="Sharon I."/>
            <person name="Castelle C.J."/>
            <person name="Singh A."/>
            <person name="Wilkins M.J."/>
            <person name="Williams K.H."/>
            <person name="Banfield J.F."/>
        </authorList>
    </citation>
    <scope>NUCLEOTIDE SEQUENCE [LARGE SCALE GENOMIC DNA]</scope>
</reference>
<evidence type="ECO:0000259" key="2">
    <source>
        <dbReference type="Pfam" id="PF01370"/>
    </source>
</evidence>
<proteinExistence type="inferred from homology"/>
<comment type="caution">
    <text evidence="3">The sequence shown here is derived from an EMBL/GenBank/DDBJ whole genome shotgun (WGS) entry which is preliminary data.</text>
</comment>
<evidence type="ECO:0000256" key="1">
    <source>
        <dbReference type="ARBA" id="ARBA00007637"/>
    </source>
</evidence>
<dbReference type="Pfam" id="PF01370">
    <property type="entry name" value="Epimerase"/>
    <property type="match status" value="2"/>
</dbReference>
<dbReference type="PANTHER" id="PTHR43000">
    <property type="entry name" value="DTDP-D-GLUCOSE 4,6-DEHYDRATASE-RELATED"/>
    <property type="match status" value="1"/>
</dbReference>
<dbReference type="Proteomes" id="UP000034090">
    <property type="component" value="Unassembled WGS sequence"/>
</dbReference>
<dbReference type="InterPro" id="IPR001509">
    <property type="entry name" value="Epimerase_deHydtase"/>
</dbReference>
<gene>
    <name evidence="3" type="ORF">UV74_C0002G0018</name>
</gene>